<feature type="domain" description="DUF6924" evidence="1">
    <location>
        <begin position="207"/>
        <end position="335"/>
    </location>
</feature>
<evidence type="ECO:0000259" key="1">
    <source>
        <dbReference type="Pfam" id="PF21962"/>
    </source>
</evidence>
<comment type="caution">
    <text evidence="2">The sequence shown here is derived from an EMBL/GenBank/DDBJ whole genome shotgun (WGS) entry which is preliminary data.</text>
</comment>
<accession>A0A7K2INB5</accession>
<protein>
    <recommendedName>
        <fullName evidence="1">DUF6924 domain-containing protein</fullName>
    </recommendedName>
</protein>
<dbReference type="EMBL" id="WWHY01000001">
    <property type="protein sequence ID" value="MYR31449.1"/>
    <property type="molecule type" value="Genomic_DNA"/>
</dbReference>
<dbReference type="InterPro" id="IPR053832">
    <property type="entry name" value="DUF6924"/>
</dbReference>
<sequence length="355" mass="39358">MSPALPLSPDGETERVPGALLIRGDCDDTTWNDVLSRMGELPGMVAHIPGEPLSPVQGPIPRRLLISQDPAWQGTTPVEVSETLNGEDVWVPDLVLIADNGTTRDPALRPLMAFLPGDDDLYRFRVTPRQAAMTYLVTHRPSVEDTLEHHKECGAAEVELEPDESYEDWLDGASEVMGEVLETVTHPPHYRSPVAPLPVITQNNWGLLVRTDFSDDRAWATLAEDVDRLDPRVETPDEYQPYVQIVDDPVFAGATPEQVMAIVRPNEDEDEDEETGEEVVVIADHASMSGSDRTVLVVPLEDNVGWSFRLPSDKVRSMAANLFVGNNDLSDWMNQGSPNGPAVITEKERRAWRGW</sequence>
<evidence type="ECO:0000313" key="3">
    <source>
        <dbReference type="Proteomes" id="UP000467124"/>
    </source>
</evidence>
<dbReference type="AlphaFoldDB" id="A0A7K2INB5"/>
<dbReference type="Pfam" id="PF21962">
    <property type="entry name" value="DUF6924"/>
    <property type="match status" value="2"/>
</dbReference>
<gene>
    <name evidence="2" type="ORF">GTW20_04005</name>
</gene>
<dbReference type="Proteomes" id="UP000467124">
    <property type="component" value="Unassembled WGS sequence"/>
</dbReference>
<evidence type="ECO:0000313" key="2">
    <source>
        <dbReference type="EMBL" id="MYR31449.1"/>
    </source>
</evidence>
<name>A0A7K2INB5_9ACTN</name>
<organism evidence="2 3">
    <name type="scientific">Nocardiopsis alba</name>
    <dbReference type="NCBI Taxonomy" id="53437"/>
    <lineage>
        <taxon>Bacteria</taxon>
        <taxon>Bacillati</taxon>
        <taxon>Actinomycetota</taxon>
        <taxon>Actinomycetes</taxon>
        <taxon>Streptosporangiales</taxon>
        <taxon>Nocardiopsidaceae</taxon>
        <taxon>Nocardiopsis</taxon>
    </lineage>
</organism>
<dbReference type="RefSeq" id="WP_161110285.1">
    <property type="nucleotide sequence ID" value="NZ_WWHY01000001.1"/>
</dbReference>
<reference evidence="2 3" key="1">
    <citation type="journal article" date="2019" name="Nat. Commun.">
        <title>The antimicrobial potential of Streptomyces from insect microbiomes.</title>
        <authorList>
            <person name="Chevrette M.G."/>
            <person name="Carlson C.M."/>
            <person name="Ortega H.E."/>
            <person name="Thomas C."/>
            <person name="Ananiev G.E."/>
            <person name="Barns K.J."/>
            <person name="Book A.J."/>
            <person name="Cagnazzo J."/>
            <person name="Carlos C."/>
            <person name="Flanigan W."/>
            <person name="Grubbs K.J."/>
            <person name="Horn H.A."/>
            <person name="Hoffmann F.M."/>
            <person name="Klassen J.L."/>
            <person name="Knack J.J."/>
            <person name="Lewin G.R."/>
            <person name="McDonald B.R."/>
            <person name="Muller L."/>
            <person name="Melo W.G.P."/>
            <person name="Pinto-Tomas A.A."/>
            <person name="Schmitz A."/>
            <person name="Wendt-Pienkowski E."/>
            <person name="Wildman S."/>
            <person name="Zhao M."/>
            <person name="Zhang F."/>
            <person name="Bugni T.S."/>
            <person name="Andes D.R."/>
            <person name="Pupo M.T."/>
            <person name="Currie C.R."/>
        </authorList>
    </citation>
    <scope>NUCLEOTIDE SEQUENCE [LARGE SCALE GENOMIC DNA]</scope>
    <source>
        <strain evidence="2 3">SID5840</strain>
    </source>
</reference>
<feature type="domain" description="DUF6924" evidence="1">
    <location>
        <begin position="19"/>
        <end position="132"/>
    </location>
</feature>
<proteinExistence type="predicted"/>